<dbReference type="GO" id="GO:0047617">
    <property type="term" value="F:fatty acyl-CoA hydrolase activity"/>
    <property type="evidence" value="ECO:0007669"/>
    <property type="project" value="TreeGrafter"/>
</dbReference>
<organism evidence="3 4">
    <name type="scientific">Ferroacidibacillus organovorans</name>
    <dbReference type="NCBI Taxonomy" id="1765683"/>
    <lineage>
        <taxon>Bacteria</taxon>
        <taxon>Bacillati</taxon>
        <taxon>Bacillota</taxon>
        <taxon>Bacilli</taxon>
        <taxon>Bacillales</taxon>
        <taxon>Alicyclobacillaceae</taxon>
        <taxon>Ferroacidibacillus</taxon>
    </lineage>
</organism>
<accession>A0A124IWD5</accession>
<keyword evidence="2" id="KW-0378">Hydrolase</keyword>
<evidence type="ECO:0000313" key="4">
    <source>
        <dbReference type="Proteomes" id="UP000053557"/>
    </source>
</evidence>
<reference evidence="3 4" key="1">
    <citation type="submission" date="2015-12" db="EMBL/GenBank/DDBJ databases">
        <title>Draft genome sequence of Acidibacillus ferrooxidans ITV001, isolated from a chalcopyrite acid mine drainage site in Brazil.</title>
        <authorList>
            <person name="Dall'Agnol H."/>
            <person name="Nancucheo I."/>
            <person name="Johnson B."/>
            <person name="Oliveira R."/>
            <person name="Leite L."/>
            <person name="Pylro V."/>
            <person name="Nunes G.L."/>
            <person name="Tzotzos G."/>
            <person name="Fernandes G.R."/>
            <person name="Dutra J."/>
            <person name="Orellana S.C."/>
            <person name="Oliveira G."/>
        </authorList>
    </citation>
    <scope>NUCLEOTIDE SEQUENCE [LARGE SCALE GENOMIC DNA]</scope>
    <source>
        <strain evidence="4">ITV01</strain>
    </source>
</reference>
<gene>
    <name evidence="3" type="ORF">ATW55_12170</name>
</gene>
<dbReference type="Proteomes" id="UP000053557">
    <property type="component" value="Unassembled WGS sequence"/>
</dbReference>
<comment type="caution">
    <text evidence="3">The sequence shown here is derived from an EMBL/GenBank/DDBJ whole genome shotgun (WGS) entry which is preliminary data.</text>
</comment>
<dbReference type="AlphaFoldDB" id="A0A124IWD5"/>
<dbReference type="OrthoDB" id="9800856at2"/>
<dbReference type="Pfam" id="PF13279">
    <property type="entry name" value="4HBT_2"/>
    <property type="match status" value="1"/>
</dbReference>
<proteinExistence type="inferred from homology"/>
<dbReference type="PANTHER" id="PTHR31793:SF27">
    <property type="entry name" value="NOVEL THIOESTERASE SUPERFAMILY DOMAIN AND SAPOSIN A-TYPE DOMAIN CONTAINING PROTEIN (0610012H03RIK)"/>
    <property type="match status" value="1"/>
</dbReference>
<dbReference type="NCBIfam" id="TIGR00051">
    <property type="entry name" value="YbgC/FadM family acyl-CoA thioesterase"/>
    <property type="match status" value="1"/>
</dbReference>
<evidence type="ECO:0000313" key="3">
    <source>
        <dbReference type="EMBL" id="KUO97069.1"/>
    </source>
</evidence>
<evidence type="ECO:0000256" key="1">
    <source>
        <dbReference type="ARBA" id="ARBA00005953"/>
    </source>
</evidence>
<dbReference type="PIRSF" id="PIRSF003230">
    <property type="entry name" value="YbgC"/>
    <property type="match status" value="1"/>
</dbReference>
<dbReference type="SUPFAM" id="SSF54637">
    <property type="entry name" value="Thioesterase/thiol ester dehydrase-isomerase"/>
    <property type="match status" value="1"/>
</dbReference>
<dbReference type="RefSeq" id="WP_067711441.1">
    <property type="nucleotide sequence ID" value="NZ_LPVJ01000006.1"/>
</dbReference>
<keyword evidence="4" id="KW-1185">Reference proteome</keyword>
<evidence type="ECO:0000256" key="2">
    <source>
        <dbReference type="ARBA" id="ARBA00022801"/>
    </source>
</evidence>
<comment type="similarity">
    <text evidence="1">Belongs to the 4-hydroxybenzoyl-CoA thioesterase family.</text>
</comment>
<dbReference type="CDD" id="cd00586">
    <property type="entry name" value="4HBT"/>
    <property type="match status" value="1"/>
</dbReference>
<protein>
    <submittedName>
        <fullName evidence="3">Uncharacterized protein</fullName>
    </submittedName>
</protein>
<name>A0A124IWD5_9BACL</name>
<dbReference type="InterPro" id="IPR006684">
    <property type="entry name" value="YbgC/YbaW"/>
</dbReference>
<dbReference type="InterPro" id="IPR029069">
    <property type="entry name" value="HotDog_dom_sf"/>
</dbReference>
<dbReference type="InterPro" id="IPR050563">
    <property type="entry name" value="4-hydroxybenzoyl-CoA_TE"/>
</dbReference>
<sequence>MTRKSVTTVRVRYAETDQMGVAWHGNYIAWFEAGRTDWIRATGHSYRQLEEEGVLLPVLRVEAEYLKATRYDDVLMIETKLAGYDGVRVSFDYVVRDADGQCMAKGMTEHAFVSKSMKPMRLPRHRPDLHEVFLRGREA</sequence>
<dbReference type="PANTHER" id="PTHR31793">
    <property type="entry name" value="4-HYDROXYBENZOYL-COA THIOESTERASE FAMILY MEMBER"/>
    <property type="match status" value="1"/>
</dbReference>
<dbReference type="Gene3D" id="3.10.129.10">
    <property type="entry name" value="Hotdog Thioesterase"/>
    <property type="match status" value="1"/>
</dbReference>
<dbReference type="EMBL" id="LPVJ01000006">
    <property type="protein sequence ID" value="KUO97069.1"/>
    <property type="molecule type" value="Genomic_DNA"/>
</dbReference>